<feature type="compositionally biased region" description="Polar residues" evidence="1">
    <location>
        <begin position="455"/>
        <end position="465"/>
    </location>
</feature>
<feature type="compositionally biased region" description="Polar residues" evidence="1">
    <location>
        <begin position="362"/>
        <end position="386"/>
    </location>
</feature>
<sequence>MQIVQNLVLLLLLGSKLVAAQDKVLTPCDFDQHTSGLPPCSNQCLVDRWYDATCGDNLRGHCSLSDGARAFFGYFGECLEQNCTKDDERYVFVEKFQGECAEFDKTITTIEGAFGRYLSRPPSTSSRITSTSTISSTSTKTITPSLTPITSVLSILSTPSEPSSSPIPPPASTPTPALPTNIPKPNSDPPNPTLPPPPPGSTRPSALSPTAKSSTSFVSSVGGGPAREEKPEFGTTQIAGTVAGGTVGLVLAVSVIAFILHRRRKRQQTIAHDMNGFPSHSSHFDVPKNRCDPPPVNSFHTIPPPQTSNRNLPWDEQKYNTTPPQGVPHKYSKPDINGPPIRQRPHISPTPTGFSGHGSGNGQPPVNFSRTSTGFSEVSGQNVQQPMNLSPTPTWFSELSGANSHGQLAAHTSRTPTGFSELSAASTATPVVVSRSPTGFSELSAVEARPMSPISPMSTGVSELSASGAPVRGQSSSLLPTVNELGGSEQRTLWKKNEDIGRNF</sequence>
<name>A0A6A5UFY1_9PLEO</name>
<dbReference type="AlphaFoldDB" id="A0A6A5UFY1"/>
<keyword evidence="5" id="KW-1185">Reference proteome</keyword>
<keyword evidence="2" id="KW-0472">Membrane</keyword>
<dbReference type="Proteomes" id="UP000800035">
    <property type="component" value="Unassembled WGS sequence"/>
</dbReference>
<reference evidence="4" key="1">
    <citation type="journal article" date="2020" name="Stud. Mycol.">
        <title>101 Dothideomycetes genomes: a test case for predicting lifestyles and emergence of pathogens.</title>
        <authorList>
            <person name="Haridas S."/>
            <person name="Albert R."/>
            <person name="Binder M."/>
            <person name="Bloem J."/>
            <person name="Labutti K."/>
            <person name="Salamov A."/>
            <person name="Andreopoulos B."/>
            <person name="Baker S."/>
            <person name="Barry K."/>
            <person name="Bills G."/>
            <person name="Bluhm B."/>
            <person name="Cannon C."/>
            <person name="Castanera R."/>
            <person name="Culley D."/>
            <person name="Daum C."/>
            <person name="Ezra D."/>
            <person name="Gonzalez J."/>
            <person name="Henrissat B."/>
            <person name="Kuo A."/>
            <person name="Liang C."/>
            <person name="Lipzen A."/>
            <person name="Lutzoni F."/>
            <person name="Magnuson J."/>
            <person name="Mondo S."/>
            <person name="Nolan M."/>
            <person name="Ohm R."/>
            <person name="Pangilinan J."/>
            <person name="Park H.-J."/>
            <person name="Ramirez L."/>
            <person name="Alfaro M."/>
            <person name="Sun H."/>
            <person name="Tritt A."/>
            <person name="Yoshinaga Y."/>
            <person name="Zwiers L.-H."/>
            <person name="Turgeon B."/>
            <person name="Goodwin S."/>
            <person name="Spatafora J."/>
            <person name="Crous P."/>
            <person name="Grigoriev I."/>
        </authorList>
    </citation>
    <scope>NUCLEOTIDE SEQUENCE</scope>
    <source>
        <strain evidence="4">CBS 675.92</strain>
    </source>
</reference>
<dbReference type="EMBL" id="ML976977">
    <property type="protein sequence ID" value="KAF1963825.1"/>
    <property type="molecule type" value="Genomic_DNA"/>
</dbReference>
<gene>
    <name evidence="4" type="ORF">CC80DRAFT_541737</name>
</gene>
<feature type="signal peptide" evidence="3">
    <location>
        <begin position="1"/>
        <end position="20"/>
    </location>
</feature>
<dbReference type="OrthoDB" id="10575032at2759"/>
<organism evidence="4 5">
    <name type="scientific">Byssothecium circinans</name>
    <dbReference type="NCBI Taxonomy" id="147558"/>
    <lineage>
        <taxon>Eukaryota</taxon>
        <taxon>Fungi</taxon>
        <taxon>Dikarya</taxon>
        <taxon>Ascomycota</taxon>
        <taxon>Pezizomycotina</taxon>
        <taxon>Dothideomycetes</taxon>
        <taxon>Pleosporomycetidae</taxon>
        <taxon>Pleosporales</taxon>
        <taxon>Massarineae</taxon>
        <taxon>Massarinaceae</taxon>
        <taxon>Byssothecium</taxon>
    </lineage>
</organism>
<feature type="region of interest" description="Disordered" evidence="1">
    <location>
        <begin position="156"/>
        <end position="231"/>
    </location>
</feature>
<feature type="compositionally biased region" description="Pro residues" evidence="1">
    <location>
        <begin position="165"/>
        <end position="177"/>
    </location>
</feature>
<evidence type="ECO:0000313" key="4">
    <source>
        <dbReference type="EMBL" id="KAF1963825.1"/>
    </source>
</evidence>
<keyword evidence="2" id="KW-1133">Transmembrane helix</keyword>
<feature type="region of interest" description="Disordered" evidence="1">
    <location>
        <begin position="301"/>
        <end position="386"/>
    </location>
</feature>
<proteinExistence type="predicted"/>
<protein>
    <submittedName>
        <fullName evidence="4">Uncharacterized protein</fullName>
    </submittedName>
</protein>
<accession>A0A6A5UFY1</accession>
<keyword evidence="2" id="KW-0812">Transmembrane</keyword>
<feature type="compositionally biased region" description="Pro residues" evidence="1">
    <location>
        <begin position="186"/>
        <end position="201"/>
    </location>
</feature>
<feature type="region of interest" description="Disordered" evidence="1">
    <location>
        <begin position="116"/>
        <end position="143"/>
    </location>
</feature>
<keyword evidence="3" id="KW-0732">Signal</keyword>
<feature type="chain" id="PRO_5025611138" evidence="3">
    <location>
        <begin position="21"/>
        <end position="504"/>
    </location>
</feature>
<evidence type="ECO:0000313" key="5">
    <source>
        <dbReference type="Proteomes" id="UP000800035"/>
    </source>
</evidence>
<evidence type="ECO:0000256" key="1">
    <source>
        <dbReference type="SAM" id="MobiDB-lite"/>
    </source>
</evidence>
<evidence type="ECO:0000256" key="2">
    <source>
        <dbReference type="SAM" id="Phobius"/>
    </source>
</evidence>
<feature type="region of interest" description="Disordered" evidence="1">
    <location>
        <begin position="454"/>
        <end position="482"/>
    </location>
</feature>
<evidence type="ECO:0000256" key="3">
    <source>
        <dbReference type="SAM" id="SignalP"/>
    </source>
</evidence>
<feature type="transmembrane region" description="Helical" evidence="2">
    <location>
        <begin position="238"/>
        <end position="260"/>
    </location>
</feature>
<feature type="compositionally biased region" description="Low complexity" evidence="1">
    <location>
        <begin position="118"/>
        <end position="143"/>
    </location>
</feature>